<evidence type="ECO:0000256" key="3">
    <source>
        <dbReference type="ARBA" id="ARBA00023163"/>
    </source>
</evidence>
<dbReference type="GO" id="GO:0043565">
    <property type="term" value="F:sequence-specific DNA binding"/>
    <property type="evidence" value="ECO:0007669"/>
    <property type="project" value="InterPro"/>
</dbReference>
<dbReference type="Gene3D" id="1.10.10.60">
    <property type="entry name" value="Homeodomain-like"/>
    <property type="match status" value="1"/>
</dbReference>
<evidence type="ECO:0000256" key="1">
    <source>
        <dbReference type="ARBA" id="ARBA00023015"/>
    </source>
</evidence>
<evidence type="ECO:0000259" key="4">
    <source>
        <dbReference type="PROSITE" id="PS01124"/>
    </source>
</evidence>
<dbReference type="InterPro" id="IPR035418">
    <property type="entry name" value="AraC-bd_2"/>
</dbReference>
<dbReference type="Pfam" id="PF12833">
    <property type="entry name" value="HTH_18"/>
    <property type="match status" value="1"/>
</dbReference>
<dbReference type="PANTHER" id="PTHR46796:SF12">
    <property type="entry name" value="HTH-TYPE DNA-BINDING TRANSCRIPTIONAL ACTIVATOR EUTR"/>
    <property type="match status" value="1"/>
</dbReference>
<dbReference type="EMBL" id="JAAGOB010000008">
    <property type="protein sequence ID" value="NED96711.1"/>
    <property type="molecule type" value="Genomic_DNA"/>
</dbReference>
<keyword evidence="6" id="KW-1185">Reference proteome</keyword>
<keyword evidence="1" id="KW-0805">Transcription regulation</keyword>
<organism evidence="5 6">
    <name type="scientific">Phytoactinopolyspora alkaliphila</name>
    <dbReference type="NCBI Taxonomy" id="1783498"/>
    <lineage>
        <taxon>Bacteria</taxon>
        <taxon>Bacillati</taxon>
        <taxon>Actinomycetota</taxon>
        <taxon>Actinomycetes</taxon>
        <taxon>Jiangellales</taxon>
        <taxon>Jiangellaceae</taxon>
        <taxon>Phytoactinopolyspora</taxon>
    </lineage>
</organism>
<dbReference type="PANTHER" id="PTHR46796">
    <property type="entry name" value="HTH-TYPE TRANSCRIPTIONAL ACTIVATOR RHAS-RELATED"/>
    <property type="match status" value="1"/>
</dbReference>
<protein>
    <submittedName>
        <fullName evidence="5">AraC family transcriptional regulator</fullName>
    </submittedName>
</protein>
<reference evidence="5 6" key="1">
    <citation type="submission" date="2020-02" db="EMBL/GenBank/DDBJ databases">
        <authorList>
            <person name="Li X.-J."/>
            <person name="Feng X.-M."/>
        </authorList>
    </citation>
    <scope>NUCLEOTIDE SEQUENCE [LARGE SCALE GENOMIC DNA]</scope>
    <source>
        <strain evidence="5 6">CGMCC 4.7225</strain>
    </source>
</reference>
<accession>A0A6N9YNS1</accession>
<dbReference type="Proteomes" id="UP000469185">
    <property type="component" value="Unassembled WGS sequence"/>
</dbReference>
<keyword evidence="3" id="KW-0804">Transcription</keyword>
<gene>
    <name evidence="5" type="ORF">G1H11_15480</name>
</gene>
<dbReference type="RefSeq" id="WP_163819498.1">
    <property type="nucleotide sequence ID" value="NZ_JAAGOB010000008.1"/>
</dbReference>
<evidence type="ECO:0000256" key="2">
    <source>
        <dbReference type="ARBA" id="ARBA00023125"/>
    </source>
</evidence>
<dbReference type="Pfam" id="PF14525">
    <property type="entry name" value="AraC_binding_2"/>
    <property type="match status" value="1"/>
</dbReference>
<proteinExistence type="predicted"/>
<dbReference type="SMART" id="SM00342">
    <property type="entry name" value="HTH_ARAC"/>
    <property type="match status" value="1"/>
</dbReference>
<dbReference type="AlphaFoldDB" id="A0A6N9YNS1"/>
<name>A0A6N9YNS1_9ACTN</name>
<comment type="caution">
    <text evidence="5">The sequence shown here is derived from an EMBL/GenBank/DDBJ whole genome shotgun (WGS) entry which is preliminary data.</text>
</comment>
<dbReference type="PROSITE" id="PS01124">
    <property type="entry name" value="HTH_ARAC_FAMILY_2"/>
    <property type="match status" value="1"/>
</dbReference>
<dbReference type="GO" id="GO:0003700">
    <property type="term" value="F:DNA-binding transcription factor activity"/>
    <property type="evidence" value="ECO:0007669"/>
    <property type="project" value="InterPro"/>
</dbReference>
<feature type="domain" description="HTH araC/xylS-type" evidence="4">
    <location>
        <begin position="225"/>
        <end position="326"/>
    </location>
</feature>
<evidence type="ECO:0000313" key="6">
    <source>
        <dbReference type="Proteomes" id="UP000469185"/>
    </source>
</evidence>
<keyword evidence="2" id="KW-0238">DNA-binding</keyword>
<dbReference type="InterPro" id="IPR009057">
    <property type="entry name" value="Homeodomain-like_sf"/>
</dbReference>
<evidence type="ECO:0000313" key="5">
    <source>
        <dbReference type="EMBL" id="NED96711.1"/>
    </source>
</evidence>
<sequence length="326" mass="36399">MTGLPLERFELFHSTDLDEARDIVGRVFVPHRLDLVGKSKTLDARMHTRRIGRVAANYVEYGGDVLIEPGELGSFFVVQIPLSGHCTVSCGNEVIYSKPGFASVVSPTEPLSMRWSRDCTMLILRIERPALEAHLRDLLGAPLPRPVRFSLGMDVGSGFGLSWANGVRYMVHELDRSDDSLVNNQLAATELENGLLTGLLLSQRHNYSDLLDDSTLCPVPSRAVSIARELIENHPEWRHTVNMLAKEANVSVRALQHGFAKHLGMSPRRYLTAVRMQRAREELRAAQRDAITVGQVVAKWGLGHPGRFAAEYQRRFGELPSETLEN</sequence>
<dbReference type="SUPFAM" id="SSF46689">
    <property type="entry name" value="Homeodomain-like"/>
    <property type="match status" value="1"/>
</dbReference>
<dbReference type="InterPro" id="IPR018060">
    <property type="entry name" value="HTH_AraC"/>
</dbReference>
<dbReference type="InterPro" id="IPR050204">
    <property type="entry name" value="AraC_XylS_family_regulators"/>
</dbReference>